<evidence type="ECO:0000313" key="1">
    <source>
        <dbReference type="EMBL" id="KAI7996513.1"/>
    </source>
</evidence>
<name>A0ACC0G7C8_9ERIC</name>
<comment type="caution">
    <text evidence="1">The sequence shown here is derived from an EMBL/GenBank/DDBJ whole genome shotgun (WGS) entry which is preliminary data.</text>
</comment>
<evidence type="ECO:0000313" key="2">
    <source>
        <dbReference type="Proteomes" id="UP001060215"/>
    </source>
</evidence>
<accession>A0ACC0G7C8</accession>
<reference evidence="1 2" key="1">
    <citation type="journal article" date="2022" name="Plant J.">
        <title>Chromosome-level genome of Camellia lanceoleosa provides a valuable resource for understanding genome evolution and self-incompatibility.</title>
        <authorList>
            <person name="Gong W."/>
            <person name="Xiao S."/>
            <person name="Wang L."/>
            <person name="Liao Z."/>
            <person name="Chang Y."/>
            <person name="Mo W."/>
            <person name="Hu G."/>
            <person name="Li W."/>
            <person name="Zhao G."/>
            <person name="Zhu H."/>
            <person name="Hu X."/>
            <person name="Ji K."/>
            <person name="Xiang X."/>
            <person name="Song Q."/>
            <person name="Yuan D."/>
            <person name="Jin S."/>
            <person name="Zhang L."/>
        </authorList>
    </citation>
    <scope>NUCLEOTIDE SEQUENCE [LARGE SCALE GENOMIC DNA]</scope>
    <source>
        <strain evidence="1">SQ_2022a</strain>
    </source>
</reference>
<dbReference type="Proteomes" id="UP001060215">
    <property type="component" value="Chromosome 10"/>
</dbReference>
<sequence length="66" mass="7667">MAIAMIISSANERKRLVKSTSNLRLLRRSALWSFRRRVAYANARYDHLVGWSTSSLQRRTSKSVKN</sequence>
<proteinExistence type="predicted"/>
<organism evidence="1 2">
    <name type="scientific">Camellia lanceoleosa</name>
    <dbReference type="NCBI Taxonomy" id="1840588"/>
    <lineage>
        <taxon>Eukaryota</taxon>
        <taxon>Viridiplantae</taxon>
        <taxon>Streptophyta</taxon>
        <taxon>Embryophyta</taxon>
        <taxon>Tracheophyta</taxon>
        <taxon>Spermatophyta</taxon>
        <taxon>Magnoliopsida</taxon>
        <taxon>eudicotyledons</taxon>
        <taxon>Gunneridae</taxon>
        <taxon>Pentapetalae</taxon>
        <taxon>asterids</taxon>
        <taxon>Ericales</taxon>
        <taxon>Theaceae</taxon>
        <taxon>Camellia</taxon>
    </lineage>
</organism>
<dbReference type="EMBL" id="CM045767">
    <property type="protein sequence ID" value="KAI7996513.1"/>
    <property type="molecule type" value="Genomic_DNA"/>
</dbReference>
<protein>
    <submittedName>
        <fullName evidence="1">Uncharacterized protein</fullName>
    </submittedName>
</protein>
<keyword evidence="2" id="KW-1185">Reference proteome</keyword>
<gene>
    <name evidence="1" type="ORF">LOK49_LG10G00255</name>
</gene>